<reference evidence="6 7" key="1">
    <citation type="journal article" date="2017" name="Int. J. Syst. Evol. Microbiol.">
        <title>Jeotgalibaca porci sp. nov. and Jeotgalibaca arthritidis sp. nov., isolated from pigs, and emended description of the genus Jeotgalibaca.</title>
        <authorList>
            <person name="Zamora L."/>
            <person name="Perez-Sancho M."/>
            <person name="Dominguez L."/>
            <person name="Fernandez-Garayzabal J.F."/>
            <person name="Vela A.I."/>
        </authorList>
    </citation>
    <scope>NUCLEOTIDE SEQUENCE [LARGE SCALE GENOMIC DNA]</scope>
    <source>
        <strain evidence="6 7">CCUG 69148</strain>
    </source>
</reference>
<evidence type="ECO:0000313" key="6">
    <source>
        <dbReference type="EMBL" id="QIK51818.1"/>
    </source>
</evidence>
<dbReference type="EMBL" id="CP049889">
    <property type="protein sequence ID" value="QIK51818.1"/>
    <property type="molecule type" value="Genomic_DNA"/>
</dbReference>
<evidence type="ECO:0000313" key="7">
    <source>
        <dbReference type="Proteomes" id="UP000501830"/>
    </source>
</evidence>
<dbReference type="InterPro" id="IPR007300">
    <property type="entry name" value="CidB/LrgB"/>
</dbReference>
<dbReference type="GeneID" id="94553055"/>
<feature type="transmembrane region" description="Helical" evidence="5">
    <location>
        <begin position="145"/>
        <end position="166"/>
    </location>
</feature>
<protein>
    <submittedName>
        <fullName evidence="6">LrgB family protein</fullName>
    </submittedName>
</protein>
<keyword evidence="3 5" id="KW-1133">Transmembrane helix</keyword>
<evidence type="ECO:0000256" key="3">
    <source>
        <dbReference type="ARBA" id="ARBA00022989"/>
    </source>
</evidence>
<evidence type="ECO:0000256" key="5">
    <source>
        <dbReference type="SAM" id="Phobius"/>
    </source>
</evidence>
<dbReference type="Proteomes" id="UP000501830">
    <property type="component" value="Chromosome"/>
</dbReference>
<dbReference type="PANTHER" id="PTHR30249">
    <property type="entry name" value="PUTATIVE SEROTONIN TRANSPORTER"/>
    <property type="match status" value="1"/>
</dbReference>
<evidence type="ECO:0000256" key="4">
    <source>
        <dbReference type="ARBA" id="ARBA00023136"/>
    </source>
</evidence>
<evidence type="ECO:0000256" key="2">
    <source>
        <dbReference type="ARBA" id="ARBA00022692"/>
    </source>
</evidence>
<feature type="transmembrane region" description="Helical" evidence="5">
    <location>
        <begin position="207"/>
        <end position="226"/>
    </location>
</feature>
<comment type="subcellular location">
    <subcellularLocation>
        <location evidence="1">Membrane</location>
        <topology evidence="1">Multi-pass membrane protein</topology>
    </subcellularLocation>
</comment>
<dbReference type="RefSeq" id="WP_166062877.1">
    <property type="nucleotide sequence ID" value="NZ_CP049889.1"/>
</dbReference>
<dbReference type="KEGG" id="jpo:G7058_07145"/>
<keyword evidence="2 5" id="KW-0812">Transmembrane</keyword>
<gene>
    <name evidence="6" type="ORF">G7058_07145</name>
</gene>
<feature type="transmembrane region" description="Helical" evidence="5">
    <location>
        <begin position="35"/>
        <end position="54"/>
    </location>
</feature>
<feature type="transmembrane region" description="Helical" evidence="5">
    <location>
        <begin position="60"/>
        <end position="80"/>
    </location>
</feature>
<dbReference type="PANTHER" id="PTHR30249:SF0">
    <property type="entry name" value="PLASTIDAL GLYCOLATE_GLYCERATE TRANSLOCATOR 1, CHLOROPLASTIC"/>
    <property type="match status" value="1"/>
</dbReference>
<name>A0A6G7WI01_9LACT</name>
<keyword evidence="4 5" id="KW-0472">Membrane</keyword>
<dbReference type="Pfam" id="PF04172">
    <property type="entry name" value="LrgB"/>
    <property type="match status" value="1"/>
</dbReference>
<organism evidence="6 7">
    <name type="scientific">Jeotgalibaca porci</name>
    <dbReference type="NCBI Taxonomy" id="1868793"/>
    <lineage>
        <taxon>Bacteria</taxon>
        <taxon>Bacillati</taxon>
        <taxon>Bacillota</taxon>
        <taxon>Bacilli</taxon>
        <taxon>Lactobacillales</taxon>
        <taxon>Carnobacteriaceae</taxon>
        <taxon>Jeotgalibaca</taxon>
    </lineage>
</organism>
<accession>A0A6G7WI01</accession>
<dbReference type="GO" id="GO:0016020">
    <property type="term" value="C:membrane"/>
    <property type="evidence" value="ECO:0007669"/>
    <property type="project" value="UniProtKB-SubCell"/>
</dbReference>
<feature type="transmembrane region" description="Helical" evidence="5">
    <location>
        <begin position="92"/>
        <end position="118"/>
    </location>
</feature>
<proteinExistence type="predicted"/>
<evidence type="ECO:0000256" key="1">
    <source>
        <dbReference type="ARBA" id="ARBA00004141"/>
    </source>
</evidence>
<sequence length="236" mass="25013">MLDKLITSPLMWITLTVGLYLLAARLKAKWPKNPLFTPLVFAIIMVILILLVTGTPLETYNAGGQFIGLFVTPATVALAIKLEKNFVYLKQYYSAILTGIFSGVILHTIMIYIFGFIFQFDTQMAATLVPKSITTAIAVGVSESLGGIVSLTVAVVVFTGVIGAVIGPTVFKLFKIDDPVAQGVALGSSSHAMGTTKAIEMGDVQGAMSGLSIVVTGIVVVILAPLTQPLTQLFFG</sequence>
<feature type="transmembrane region" description="Helical" evidence="5">
    <location>
        <begin position="6"/>
        <end position="23"/>
    </location>
</feature>
<keyword evidence="7" id="KW-1185">Reference proteome</keyword>
<dbReference type="AlphaFoldDB" id="A0A6G7WI01"/>